<proteinExistence type="predicted"/>
<dbReference type="EMBL" id="APQK01000012">
    <property type="protein sequence ID" value="ENW05101.1"/>
    <property type="molecule type" value="Genomic_DNA"/>
</dbReference>
<evidence type="ECO:0000313" key="3">
    <source>
        <dbReference type="Proteomes" id="UP000018417"/>
    </source>
</evidence>
<dbReference type="OrthoDB" id="6713346at2"/>
<reference evidence="2 3" key="1">
    <citation type="submission" date="2013-02" db="EMBL/GenBank/DDBJ databases">
        <title>The Genome Sequence of Acinetobacter beijerinckii ANC 3835.</title>
        <authorList>
            <consortium name="The Broad Institute Genome Sequencing Platform"/>
            <consortium name="The Broad Institute Genome Sequencing Center for Infectious Disease"/>
            <person name="Cerqueira G."/>
            <person name="Feldgarden M."/>
            <person name="Courvalin P."/>
            <person name="Perichon B."/>
            <person name="Grillot-Courvalin C."/>
            <person name="Clermont D."/>
            <person name="Rocha E."/>
            <person name="Yoon E.-J."/>
            <person name="Nemec A."/>
            <person name="Walker B."/>
            <person name="Young S.K."/>
            <person name="Zeng Q."/>
            <person name="Gargeya S."/>
            <person name="Fitzgerald M."/>
            <person name="Haas B."/>
            <person name="Abouelleil A."/>
            <person name="Alvarado L."/>
            <person name="Arachchi H.M."/>
            <person name="Berlin A.M."/>
            <person name="Chapman S.B."/>
            <person name="Dewar J."/>
            <person name="Goldberg J."/>
            <person name="Griggs A."/>
            <person name="Gujja S."/>
            <person name="Hansen M."/>
            <person name="Howarth C."/>
            <person name="Imamovic A."/>
            <person name="Larimer J."/>
            <person name="McCowan C."/>
            <person name="Murphy C."/>
            <person name="Neiman D."/>
            <person name="Pearson M."/>
            <person name="Priest M."/>
            <person name="Roberts A."/>
            <person name="Saif S."/>
            <person name="Shea T."/>
            <person name="Sisk P."/>
            <person name="Sykes S."/>
            <person name="Wortman J."/>
            <person name="Nusbaum C."/>
            <person name="Birren B."/>
        </authorList>
    </citation>
    <scope>NUCLEOTIDE SEQUENCE [LARGE SCALE GENOMIC DNA]</scope>
    <source>
        <strain evidence="2 3">ANC 3835</strain>
    </source>
</reference>
<dbReference type="Proteomes" id="UP000018417">
    <property type="component" value="Unassembled WGS sequence"/>
</dbReference>
<dbReference type="PATRIC" id="fig|1217649.3.peg.1770"/>
<sequence length="109" mass="12767">MFSILSKQKLMQSKLGFRLDQFYNILVAIIILSIFILTFSALQRPISKVQYQQIVQFSAQASHPRTQKMAKDFLEQTQLHRMDYLKILNAYQFESSGIKQYPAMAQEDE</sequence>
<accession>N9FJM0</accession>
<dbReference type="AlphaFoldDB" id="N9FJM0"/>
<feature type="transmembrane region" description="Helical" evidence="1">
    <location>
        <begin position="21"/>
        <end position="42"/>
    </location>
</feature>
<dbReference type="HOGENOM" id="CLU_170090_0_0_6"/>
<dbReference type="RefSeq" id="WP_005054176.1">
    <property type="nucleotide sequence ID" value="NZ_KB849759.1"/>
</dbReference>
<comment type="caution">
    <text evidence="2">The sequence shown here is derived from an EMBL/GenBank/DDBJ whole genome shotgun (WGS) entry which is preliminary data.</text>
</comment>
<evidence type="ECO:0000313" key="2">
    <source>
        <dbReference type="EMBL" id="ENW05101.1"/>
    </source>
</evidence>
<organism evidence="2 3">
    <name type="scientific">Acinetobacter beijerinckii ANC 3835</name>
    <dbReference type="NCBI Taxonomy" id="1217649"/>
    <lineage>
        <taxon>Bacteria</taxon>
        <taxon>Pseudomonadati</taxon>
        <taxon>Pseudomonadota</taxon>
        <taxon>Gammaproteobacteria</taxon>
        <taxon>Moraxellales</taxon>
        <taxon>Moraxellaceae</taxon>
        <taxon>Acinetobacter</taxon>
    </lineage>
</organism>
<name>N9FJM0_9GAMM</name>
<keyword evidence="1" id="KW-1133">Transmembrane helix</keyword>
<protein>
    <submittedName>
        <fullName evidence="2">Uncharacterized protein</fullName>
    </submittedName>
</protein>
<evidence type="ECO:0000256" key="1">
    <source>
        <dbReference type="SAM" id="Phobius"/>
    </source>
</evidence>
<gene>
    <name evidence="2" type="ORF">F934_01833</name>
</gene>
<keyword evidence="1" id="KW-0812">Transmembrane</keyword>
<keyword evidence="1" id="KW-0472">Membrane</keyword>